<keyword evidence="1" id="KW-0175">Coiled coil</keyword>
<reference evidence="2" key="1">
    <citation type="journal article" date="2015" name="Nature">
        <title>Complex archaea that bridge the gap between prokaryotes and eukaryotes.</title>
        <authorList>
            <person name="Spang A."/>
            <person name="Saw J.H."/>
            <person name="Jorgensen S.L."/>
            <person name="Zaremba-Niedzwiedzka K."/>
            <person name="Martijn J."/>
            <person name="Lind A.E."/>
            <person name="van Eijk R."/>
            <person name="Schleper C."/>
            <person name="Guy L."/>
            <person name="Ettema T.J."/>
        </authorList>
    </citation>
    <scope>NUCLEOTIDE SEQUENCE</scope>
</reference>
<evidence type="ECO:0000313" key="2">
    <source>
        <dbReference type="EMBL" id="KKL81045.1"/>
    </source>
</evidence>
<dbReference type="EMBL" id="LAZR01022677">
    <property type="protein sequence ID" value="KKL81045.1"/>
    <property type="molecule type" value="Genomic_DNA"/>
</dbReference>
<dbReference type="AlphaFoldDB" id="A0A0F9HHA8"/>
<name>A0A0F9HHA8_9ZZZZ</name>
<accession>A0A0F9HHA8</accession>
<sequence>MALSNIPSNLQFGSYANFRDPNYQQIQQLLGSSGADQWAEWDIEAAESEQEQENWEAEFEASEETAELAREETQLNIDNLTAMYAALQGKYEELFSFTD</sequence>
<comment type="caution">
    <text evidence="2">The sequence shown here is derived from an EMBL/GenBank/DDBJ whole genome shotgun (WGS) entry which is preliminary data.</text>
</comment>
<protein>
    <submittedName>
        <fullName evidence="2">Uncharacterized protein</fullName>
    </submittedName>
</protein>
<proteinExistence type="predicted"/>
<evidence type="ECO:0000256" key="1">
    <source>
        <dbReference type="SAM" id="Coils"/>
    </source>
</evidence>
<feature type="coiled-coil region" evidence="1">
    <location>
        <begin position="45"/>
        <end position="90"/>
    </location>
</feature>
<organism evidence="2">
    <name type="scientific">marine sediment metagenome</name>
    <dbReference type="NCBI Taxonomy" id="412755"/>
    <lineage>
        <taxon>unclassified sequences</taxon>
        <taxon>metagenomes</taxon>
        <taxon>ecological metagenomes</taxon>
    </lineage>
</organism>
<gene>
    <name evidence="2" type="ORF">LCGC14_1998700</name>
</gene>